<dbReference type="RefSeq" id="XP_003101692.2">
    <property type="nucleotide sequence ID" value="XM_003101644.2"/>
</dbReference>
<dbReference type="GO" id="GO:0015075">
    <property type="term" value="F:monoatomic ion transmembrane transporter activity"/>
    <property type="evidence" value="ECO:0007669"/>
    <property type="project" value="InterPro"/>
</dbReference>
<keyword evidence="8" id="KW-0472">Membrane</keyword>
<dbReference type="PANTHER" id="PTHR11153">
    <property type="entry name" value="SIDEROFLEXIN"/>
    <property type="match status" value="1"/>
</dbReference>
<dbReference type="STRING" id="31234.E3MQ23"/>
<dbReference type="GO" id="GO:0005743">
    <property type="term" value="C:mitochondrial inner membrane"/>
    <property type="evidence" value="ECO:0007669"/>
    <property type="project" value="TreeGrafter"/>
</dbReference>
<organism evidence="11">
    <name type="scientific">Caenorhabditis remanei</name>
    <name type="common">Caenorhabditis vulgaris</name>
    <dbReference type="NCBI Taxonomy" id="31234"/>
    <lineage>
        <taxon>Eukaryota</taxon>
        <taxon>Metazoa</taxon>
        <taxon>Ecdysozoa</taxon>
        <taxon>Nematoda</taxon>
        <taxon>Chromadorea</taxon>
        <taxon>Rhabditida</taxon>
        <taxon>Rhabditina</taxon>
        <taxon>Rhabditomorpha</taxon>
        <taxon>Rhabditoidea</taxon>
        <taxon>Rhabditidae</taxon>
        <taxon>Peloderinae</taxon>
        <taxon>Caenorhabditis</taxon>
    </lineage>
</organism>
<name>E3MQ23_CAERE</name>
<accession>E3MQ23</accession>
<dbReference type="GO" id="GO:0140300">
    <property type="term" value="P:serine import into mitochondrion"/>
    <property type="evidence" value="ECO:0007669"/>
    <property type="project" value="TreeGrafter"/>
</dbReference>
<sequence length="329" mass="36923">MSDLVINQKILPDISKSKWDQNTYSGRVKHYFASANPMTLFTSSTTQENSRKIVLDYKKGIIDPNLTMDQLWRAKILYDSIYHPDTGEKMFCLGRMSAQMPANMVITGLLLSCYRSCPGIIFSHWVNQSFNAIVNYTNRSGNDRTTNQQLFYSYCCATGAATTAALGLNMMVKNSHGLAARLVPFVAVAVANAINIPMVRAHELTDGIELCDENDQLIAKSKKLATLSIAQVTLSRIAMAMPDMVLSPVIMNRFTRTAYYRTRPLVQKYSEMPIQTFLAGIGLYFTTPLGCALFPQKSSIEVLKLEPSVQKQLLKWRDPPKVLYYNKGL</sequence>
<dbReference type="InterPro" id="IPR004686">
    <property type="entry name" value="Mtc"/>
</dbReference>
<reference evidence="10" key="1">
    <citation type="submission" date="2007-07" db="EMBL/GenBank/DDBJ databases">
        <title>PCAP assembly of the Caenorhabditis remanei genome.</title>
        <authorList>
            <consortium name="The Caenorhabditis remanei Sequencing Consortium"/>
            <person name="Wilson R.K."/>
        </authorList>
    </citation>
    <scope>NUCLEOTIDE SEQUENCE [LARGE SCALE GENOMIC DNA]</scope>
    <source>
        <strain evidence="10">PB4641</strain>
    </source>
</reference>
<dbReference type="EMBL" id="DS268465">
    <property type="protein sequence ID" value="EFP06856.1"/>
    <property type="molecule type" value="Genomic_DNA"/>
</dbReference>
<evidence type="ECO:0000256" key="8">
    <source>
        <dbReference type="ARBA" id="ARBA00023136"/>
    </source>
</evidence>
<proteinExistence type="inferred from homology"/>
<dbReference type="Pfam" id="PF03820">
    <property type="entry name" value="SFXNs"/>
    <property type="match status" value="1"/>
</dbReference>
<dbReference type="HOGENOM" id="CLU_039425_1_0_1"/>
<gene>
    <name evidence="10" type="primary">Cre-sfxn-1.3</name>
    <name evidence="10" type="ORF">CRE_11224</name>
</gene>
<keyword evidence="7 9" id="KW-0496">Mitochondrion</keyword>
<dbReference type="InParanoid" id="E3MQ23"/>
<protein>
    <recommendedName>
        <fullName evidence="9">Sidoreflexin</fullName>
    </recommendedName>
</protein>
<dbReference type="AlphaFoldDB" id="E3MQ23"/>
<evidence type="ECO:0000256" key="2">
    <source>
        <dbReference type="ARBA" id="ARBA00005974"/>
    </source>
</evidence>
<comment type="subcellular location">
    <subcellularLocation>
        <location evidence="1 9">Mitochondrion membrane</location>
        <topology evidence="1 9">Multi-pass membrane protein</topology>
    </subcellularLocation>
</comment>
<evidence type="ECO:0000256" key="9">
    <source>
        <dbReference type="RuleBase" id="RU362000"/>
    </source>
</evidence>
<dbReference type="KEGG" id="crq:GCK72_016841"/>
<keyword evidence="6" id="KW-1133">Transmembrane helix</keyword>
<dbReference type="OMA" id="ISKSKWD"/>
<dbReference type="Proteomes" id="UP000008281">
    <property type="component" value="Unassembled WGS sequence"/>
</dbReference>
<evidence type="ECO:0000256" key="7">
    <source>
        <dbReference type="ARBA" id="ARBA00023128"/>
    </source>
</evidence>
<evidence type="ECO:0000256" key="1">
    <source>
        <dbReference type="ARBA" id="ARBA00004225"/>
    </source>
</evidence>
<dbReference type="NCBIfam" id="TIGR00798">
    <property type="entry name" value="mtc"/>
    <property type="match status" value="1"/>
</dbReference>
<dbReference type="PANTHER" id="PTHR11153:SF16">
    <property type="entry name" value="SIDOREFLEXIN"/>
    <property type="match status" value="1"/>
</dbReference>
<evidence type="ECO:0000256" key="4">
    <source>
        <dbReference type="ARBA" id="ARBA00022692"/>
    </source>
</evidence>
<dbReference type="GeneID" id="9813390"/>
<dbReference type="OrthoDB" id="6608471at2759"/>
<keyword evidence="11" id="KW-1185">Reference proteome</keyword>
<evidence type="ECO:0000256" key="6">
    <source>
        <dbReference type="ARBA" id="ARBA00022989"/>
    </source>
</evidence>
<keyword evidence="4" id="KW-0812">Transmembrane</keyword>
<keyword evidence="5" id="KW-0029">Amino-acid transport</keyword>
<evidence type="ECO:0000256" key="3">
    <source>
        <dbReference type="ARBA" id="ARBA00022448"/>
    </source>
</evidence>
<comment type="similarity">
    <text evidence="2 9">Belongs to the sideroflexin family.</text>
</comment>
<evidence type="ECO:0000256" key="5">
    <source>
        <dbReference type="ARBA" id="ARBA00022970"/>
    </source>
</evidence>
<evidence type="ECO:0000313" key="10">
    <source>
        <dbReference type="EMBL" id="EFP06856.1"/>
    </source>
</evidence>
<keyword evidence="3" id="KW-0813">Transport</keyword>
<dbReference type="CTD" id="9813390"/>
<evidence type="ECO:0000313" key="11">
    <source>
        <dbReference type="Proteomes" id="UP000008281"/>
    </source>
</evidence>
<dbReference type="eggNOG" id="KOG3767">
    <property type="taxonomic scope" value="Eukaryota"/>
</dbReference>